<dbReference type="InterPro" id="IPR023027">
    <property type="entry name" value="Mannitol_DH_CS"/>
</dbReference>
<dbReference type="Pfam" id="PF08125">
    <property type="entry name" value="Mannitol_dh_C"/>
    <property type="match status" value="1"/>
</dbReference>
<protein>
    <recommendedName>
        <fullName evidence="3">Mannitol-1-phosphate 5-dehydrogenase</fullName>
        <ecNumber evidence="2">1.1.1.17</ecNumber>
    </recommendedName>
</protein>
<evidence type="ECO:0000259" key="8">
    <source>
        <dbReference type="Pfam" id="PF08125"/>
    </source>
</evidence>
<dbReference type="InterPro" id="IPR013131">
    <property type="entry name" value="Mannitol_DH_N"/>
</dbReference>
<keyword evidence="4" id="KW-0560">Oxidoreductase</keyword>
<evidence type="ECO:0000256" key="3">
    <source>
        <dbReference type="ARBA" id="ARBA00016219"/>
    </source>
</evidence>
<dbReference type="Gene3D" id="1.10.1040.10">
    <property type="entry name" value="N-(1-d-carboxylethyl)-l-norvaline Dehydrogenase, domain 2"/>
    <property type="match status" value="1"/>
</dbReference>
<dbReference type="Gene3D" id="3.40.50.720">
    <property type="entry name" value="NAD(P)-binding Rossmann-like Domain"/>
    <property type="match status" value="1"/>
</dbReference>
<dbReference type="EMBL" id="BMXK01000001">
    <property type="protein sequence ID" value="GHC99559.1"/>
    <property type="molecule type" value="Genomic_DNA"/>
</dbReference>
<evidence type="ECO:0000256" key="2">
    <source>
        <dbReference type="ARBA" id="ARBA00012939"/>
    </source>
</evidence>
<reference evidence="10" key="1">
    <citation type="journal article" date="2019" name="Int. J. Syst. Evol. Microbiol.">
        <title>The Global Catalogue of Microorganisms (GCM) 10K type strain sequencing project: providing services to taxonomists for standard genome sequencing and annotation.</title>
        <authorList>
            <consortium name="The Broad Institute Genomics Platform"/>
            <consortium name="The Broad Institute Genome Sequencing Center for Infectious Disease"/>
            <person name="Wu L."/>
            <person name="Ma J."/>
        </authorList>
    </citation>
    <scope>NUCLEOTIDE SEQUENCE [LARGE SCALE GENOMIC DNA]</scope>
    <source>
        <strain evidence="10">KCTC 19466</strain>
    </source>
</reference>
<dbReference type="InterPro" id="IPR050988">
    <property type="entry name" value="Mannitol_DH/Oxidoreductase"/>
</dbReference>
<evidence type="ECO:0000256" key="1">
    <source>
        <dbReference type="ARBA" id="ARBA00006541"/>
    </source>
</evidence>
<dbReference type="PANTHER" id="PTHR43362">
    <property type="entry name" value="MANNITOL DEHYDROGENASE DSF1-RELATED"/>
    <property type="match status" value="1"/>
</dbReference>
<dbReference type="InterPro" id="IPR000669">
    <property type="entry name" value="Mannitol_DH"/>
</dbReference>
<dbReference type="RefSeq" id="WP_189348226.1">
    <property type="nucleotide sequence ID" value="NZ_BMXK01000001.1"/>
</dbReference>
<sequence>MSQSHPEQNAAGATRAAVDGGAGGAVVDLNAQNLPSIGANGRGVQTPAFALDARSVGVVHFGVGGFHRAHQALYLDRLMQQGRALDWGICGVGLMPHDAAMRDALTAQDGLYTLVEKSPDGTRAARVVGSVVEYLYAPDGPEAVLARLTDPGVRIVSLTVTEGGYNYNPRTGEFLAETPAVAADLAAEPGGEAPRTTFGYITEALRRRRAAGTAPFTVMSCDNIQGNGHLAQKVFTAFADLKDPELGAWVRENVRFPNSMVDRITPVTTDADREAVAAEYGIGDRWPVVCEDFIQWVLEDDFPTGRPPFEEVGVQVVDDVEPYELMKLRLLNATHQAMAYTGRLAGYRYAHEATQDPLFAEFFAAYMDREATPTLRPVPGIDLDAYKRQLLERFSNEQVRDTLARLCAESSDRIPTWLVPVIVHNLAAGGREQAGYDGAATARGPVALSAAIVASWARYAEGVDEAGEPIEVVDRLKDRVMAAAAKQDEDDLAFLRDPELFGDLAEHEEFTRHYVAALRSFKTAGSRATLEVLRDSGWSTLV</sequence>
<comment type="catalytic activity">
    <reaction evidence="6">
        <text>D-mannitol 1-phosphate + NAD(+) = beta-D-fructose 6-phosphate + NADH + H(+)</text>
        <dbReference type="Rhea" id="RHEA:19661"/>
        <dbReference type="ChEBI" id="CHEBI:15378"/>
        <dbReference type="ChEBI" id="CHEBI:57540"/>
        <dbReference type="ChEBI" id="CHEBI:57634"/>
        <dbReference type="ChEBI" id="CHEBI:57945"/>
        <dbReference type="ChEBI" id="CHEBI:61381"/>
        <dbReference type="EC" id="1.1.1.17"/>
    </reaction>
</comment>
<dbReference type="InterPro" id="IPR013328">
    <property type="entry name" value="6PGD_dom2"/>
</dbReference>
<gene>
    <name evidence="9" type="ORF">GCM10008096_01850</name>
</gene>
<dbReference type="PANTHER" id="PTHR43362:SF1">
    <property type="entry name" value="MANNITOL DEHYDROGENASE 2-RELATED"/>
    <property type="match status" value="1"/>
</dbReference>
<evidence type="ECO:0000259" key="7">
    <source>
        <dbReference type="Pfam" id="PF01232"/>
    </source>
</evidence>
<dbReference type="SUPFAM" id="SSF48179">
    <property type="entry name" value="6-phosphogluconate dehydrogenase C-terminal domain-like"/>
    <property type="match status" value="1"/>
</dbReference>
<proteinExistence type="inferred from homology"/>
<dbReference type="PRINTS" id="PR00084">
    <property type="entry name" value="MTLDHDRGNASE"/>
</dbReference>
<comment type="similarity">
    <text evidence="1">Belongs to the mannitol dehydrogenase family.</text>
</comment>
<keyword evidence="10" id="KW-1185">Reference proteome</keyword>
<organism evidence="9 10">
    <name type="scientific">Zhihengliuella salsuginis</name>
    <dbReference type="NCBI Taxonomy" id="578222"/>
    <lineage>
        <taxon>Bacteria</taxon>
        <taxon>Bacillati</taxon>
        <taxon>Actinomycetota</taxon>
        <taxon>Actinomycetes</taxon>
        <taxon>Micrococcales</taxon>
        <taxon>Micrococcaceae</taxon>
        <taxon>Zhihengliuella</taxon>
    </lineage>
</organism>
<dbReference type="Proteomes" id="UP000642819">
    <property type="component" value="Unassembled WGS sequence"/>
</dbReference>
<keyword evidence="5" id="KW-0520">NAD</keyword>
<name>A0ABQ3GAB9_9MICC</name>
<dbReference type="Pfam" id="PF01232">
    <property type="entry name" value="Mannitol_dh"/>
    <property type="match status" value="1"/>
</dbReference>
<accession>A0ABQ3GAB9</accession>
<dbReference type="InterPro" id="IPR008927">
    <property type="entry name" value="6-PGluconate_DH-like_C_sf"/>
</dbReference>
<dbReference type="PROSITE" id="PS00974">
    <property type="entry name" value="MANNITOL_DHGENASE"/>
    <property type="match status" value="1"/>
</dbReference>
<evidence type="ECO:0000256" key="4">
    <source>
        <dbReference type="ARBA" id="ARBA00023002"/>
    </source>
</evidence>
<feature type="domain" description="Mannitol dehydrogenase C-terminal" evidence="8">
    <location>
        <begin position="319"/>
        <end position="519"/>
    </location>
</feature>
<dbReference type="InterPro" id="IPR013118">
    <property type="entry name" value="Mannitol_DH_C"/>
</dbReference>
<comment type="caution">
    <text evidence="9">The sequence shown here is derived from an EMBL/GenBank/DDBJ whole genome shotgun (WGS) entry which is preliminary data.</text>
</comment>
<evidence type="ECO:0000313" key="10">
    <source>
        <dbReference type="Proteomes" id="UP000642819"/>
    </source>
</evidence>
<dbReference type="SUPFAM" id="SSF51735">
    <property type="entry name" value="NAD(P)-binding Rossmann-fold domains"/>
    <property type="match status" value="1"/>
</dbReference>
<evidence type="ECO:0000256" key="5">
    <source>
        <dbReference type="ARBA" id="ARBA00023027"/>
    </source>
</evidence>
<dbReference type="EC" id="1.1.1.17" evidence="2"/>
<dbReference type="InterPro" id="IPR036291">
    <property type="entry name" value="NAD(P)-bd_dom_sf"/>
</dbReference>
<evidence type="ECO:0000256" key="6">
    <source>
        <dbReference type="ARBA" id="ARBA00048615"/>
    </source>
</evidence>
<evidence type="ECO:0000313" key="9">
    <source>
        <dbReference type="EMBL" id="GHC99559.1"/>
    </source>
</evidence>
<feature type="domain" description="Mannitol dehydrogenase N-terminal" evidence="7">
    <location>
        <begin position="57"/>
        <end position="310"/>
    </location>
</feature>